<organism evidence="7 8">
    <name type="scientific">Salinivibrio costicola subsp. alcaliphilus</name>
    <dbReference type="NCBI Taxonomy" id="272773"/>
    <lineage>
        <taxon>Bacteria</taxon>
        <taxon>Pseudomonadati</taxon>
        <taxon>Pseudomonadota</taxon>
        <taxon>Gammaproteobacteria</taxon>
        <taxon>Vibrionales</taxon>
        <taxon>Vibrionaceae</taxon>
        <taxon>Salinivibrio</taxon>
    </lineage>
</organism>
<keyword evidence="5 6" id="KW-0233">DNA recombination</keyword>
<keyword evidence="4 6" id="KW-0238">DNA-binding</keyword>
<keyword evidence="6" id="KW-0814">Transposable element</keyword>
<evidence type="ECO:0000256" key="5">
    <source>
        <dbReference type="ARBA" id="ARBA00023172"/>
    </source>
</evidence>
<dbReference type="PANTHER" id="PTHR33217:SF9">
    <property type="entry name" value="MUTATOR FAMILY TRANSPOSASE"/>
    <property type="match status" value="1"/>
</dbReference>
<dbReference type="NCBIfam" id="NF033543">
    <property type="entry name" value="transpos_IS256"/>
    <property type="match status" value="1"/>
</dbReference>
<evidence type="ECO:0000256" key="1">
    <source>
        <dbReference type="ARBA" id="ARBA00002190"/>
    </source>
</evidence>
<evidence type="ECO:0000256" key="3">
    <source>
        <dbReference type="ARBA" id="ARBA00022578"/>
    </source>
</evidence>
<evidence type="ECO:0000313" key="7">
    <source>
        <dbReference type="EMBL" id="OOF32749.1"/>
    </source>
</evidence>
<evidence type="ECO:0000256" key="4">
    <source>
        <dbReference type="ARBA" id="ARBA00023125"/>
    </source>
</evidence>
<dbReference type="EMBL" id="MUFR01000061">
    <property type="protein sequence ID" value="OOF32749.1"/>
    <property type="molecule type" value="Genomic_DNA"/>
</dbReference>
<dbReference type="RefSeq" id="WP_077670156.1">
    <property type="nucleotide sequence ID" value="NZ_MUFR01000061.1"/>
</dbReference>
<dbReference type="PANTHER" id="PTHR33217">
    <property type="entry name" value="TRANSPOSASE FOR INSERTION SEQUENCE ELEMENT IS1081"/>
    <property type="match status" value="1"/>
</dbReference>
<gene>
    <name evidence="7" type="ORF">BZJ21_14430</name>
</gene>
<feature type="non-terminal residue" evidence="7">
    <location>
        <position position="383"/>
    </location>
</feature>
<sequence>MDNKHNVTELNKPDNPLNELLKQGAQQLLAQAIEAEVQALLAQYASLQADGKQAVVRNGHLPERTLQTGLGDITVKVPKVRDRTRSGIKFNSKLIPPYLKRTKNIEELIPWLYLRGISTGDMQPALESLLGKQAMGLSANSVSRLKQQWETEYEQWRKRDLSKRRYVYIWADGVYSKVRMDDKLCLLVIIGVDDTGRKEVLAVVDGYRESEASWLEALSQLTSQGMTIAPELAIGDGALGFWNAAAKHWPTTRHQRCWVHKTANVLNKVPKSVQPRMKESLHDIWMAETRKDAYKAFELFEKRYGAKYLKAVECLSKDKAEMLAFYDFPAEHWTHIRTTNPIESMFATVRLRTNKTKSCGSRKTTLSMACKLMRTAEANWRRL</sequence>
<evidence type="ECO:0000313" key="8">
    <source>
        <dbReference type="Proteomes" id="UP000189431"/>
    </source>
</evidence>
<evidence type="ECO:0000256" key="6">
    <source>
        <dbReference type="RuleBase" id="RU365089"/>
    </source>
</evidence>
<comment type="caution">
    <text evidence="7">The sequence shown here is derived from an EMBL/GenBank/DDBJ whole genome shotgun (WGS) entry which is preliminary data.</text>
</comment>
<dbReference type="Proteomes" id="UP000189431">
    <property type="component" value="Unassembled WGS sequence"/>
</dbReference>
<proteinExistence type="inferred from homology"/>
<comment type="similarity">
    <text evidence="2 6">Belongs to the transposase mutator family.</text>
</comment>
<comment type="function">
    <text evidence="1 6">Required for the transposition of the insertion element.</text>
</comment>
<dbReference type="Pfam" id="PF00872">
    <property type="entry name" value="Transposase_mut"/>
    <property type="match status" value="1"/>
</dbReference>
<dbReference type="InterPro" id="IPR001207">
    <property type="entry name" value="Transposase_mutator"/>
</dbReference>
<keyword evidence="8" id="KW-1185">Reference proteome</keyword>
<keyword evidence="3 6" id="KW-0815">Transposition</keyword>
<accession>A0ABX3KML4</accession>
<reference evidence="8" key="1">
    <citation type="submission" date="2017-01" db="EMBL/GenBank/DDBJ databases">
        <title>Draft genome of the species Salinivibrio costicola subsp. alcaliphilus.</title>
        <authorList>
            <person name="Lopez-Hermoso C."/>
            <person name="De La Haba R."/>
            <person name="Sanchez-Porro C."/>
            <person name="Ventosa A."/>
        </authorList>
    </citation>
    <scope>NUCLEOTIDE SEQUENCE [LARGE SCALE GENOMIC DNA]</scope>
    <source>
        <strain evidence="8">CBH448</strain>
    </source>
</reference>
<evidence type="ECO:0000256" key="2">
    <source>
        <dbReference type="ARBA" id="ARBA00010961"/>
    </source>
</evidence>
<name>A0ABX3KML4_SALCS</name>
<protein>
    <recommendedName>
        <fullName evidence="6">Mutator family transposase</fullName>
    </recommendedName>
</protein>